<evidence type="ECO:0000256" key="1">
    <source>
        <dbReference type="SAM" id="Phobius"/>
    </source>
</evidence>
<proteinExistence type="predicted"/>
<dbReference type="OrthoDB" id="7277275at2"/>
<evidence type="ECO:0000313" key="3">
    <source>
        <dbReference type="Proteomes" id="UP000291572"/>
    </source>
</evidence>
<keyword evidence="1" id="KW-0812">Transmembrane</keyword>
<organism evidence="2 3">
    <name type="scientific">Sphingobium cupriresistens</name>
    <dbReference type="NCBI Taxonomy" id="1132417"/>
    <lineage>
        <taxon>Bacteria</taxon>
        <taxon>Pseudomonadati</taxon>
        <taxon>Pseudomonadota</taxon>
        <taxon>Alphaproteobacteria</taxon>
        <taxon>Sphingomonadales</taxon>
        <taxon>Sphingomonadaceae</taxon>
        <taxon>Sphingobium</taxon>
    </lineage>
</organism>
<keyword evidence="1" id="KW-1133">Transmembrane helix</keyword>
<feature type="transmembrane region" description="Helical" evidence="1">
    <location>
        <begin position="131"/>
        <end position="150"/>
    </location>
</feature>
<dbReference type="AlphaFoldDB" id="A0A8G1ZCP1"/>
<evidence type="ECO:0000313" key="2">
    <source>
        <dbReference type="EMBL" id="RYM06783.1"/>
    </source>
</evidence>
<name>A0A8G1ZCP1_9SPHN</name>
<keyword evidence="1" id="KW-0472">Membrane</keyword>
<dbReference type="RefSeq" id="WP_129927588.1">
    <property type="nucleotide sequence ID" value="NZ_SEOO01000055.1"/>
</dbReference>
<accession>A0A8G1ZCP1</accession>
<sequence>MDEDEYREPHAGDDPVAAFERLRGEVSLLRHAVEGLTAARENIEIPDYEPTLERTEKILVALAQRIDPIAKSPLLSMTPDSMASQIATAATAARREDARLVAEARAGLDQAAREIGNRLASARRGDEQNRWLYIAGVGGAVLGVFLYALLAGPLARATPDSWRWPERMATRVLNEPGPWEAGQRLMQSAAPESWGLIVAASPLSDANRETVQKCREQAGKAKKPVRCTIEVKAENNAR</sequence>
<comment type="caution">
    <text evidence="2">The sequence shown here is derived from an EMBL/GenBank/DDBJ whole genome shotgun (WGS) entry which is preliminary data.</text>
</comment>
<protein>
    <submittedName>
        <fullName evidence="2">Uncharacterized protein</fullName>
    </submittedName>
</protein>
<dbReference type="Proteomes" id="UP000291572">
    <property type="component" value="Unassembled WGS sequence"/>
</dbReference>
<dbReference type="EMBL" id="SEOO01000055">
    <property type="protein sequence ID" value="RYM06783.1"/>
    <property type="molecule type" value="Genomic_DNA"/>
</dbReference>
<gene>
    <name evidence="2" type="ORF">EWH12_19880</name>
</gene>
<dbReference type="InterPro" id="IPR046121">
    <property type="entry name" value="DUF6118"/>
</dbReference>
<reference evidence="2 3" key="1">
    <citation type="submission" date="2019-02" db="EMBL/GenBank/DDBJ databases">
        <authorList>
            <person name="Feng G."/>
        </authorList>
    </citation>
    <scope>NUCLEOTIDE SEQUENCE [LARGE SCALE GENOMIC DNA]</scope>
    <source>
        <strain evidence="2 3">CCTCC AB 2011146</strain>
    </source>
</reference>
<dbReference type="Pfam" id="PF19613">
    <property type="entry name" value="DUF6118"/>
    <property type="match status" value="1"/>
</dbReference>